<accession>A0A9W8US23</accession>
<feature type="non-terminal residue" evidence="1">
    <location>
        <position position="1"/>
    </location>
</feature>
<reference evidence="1" key="1">
    <citation type="submission" date="2022-09" db="EMBL/GenBank/DDBJ databases">
        <title>Fusarium specimens isolated from Avocado Roots.</title>
        <authorList>
            <person name="Stajich J."/>
            <person name="Roper C."/>
            <person name="Heimlech-Rivalta G."/>
        </authorList>
    </citation>
    <scope>NUCLEOTIDE SEQUENCE</scope>
    <source>
        <strain evidence="1">A02</strain>
    </source>
</reference>
<dbReference type="AlphaFoldDB" id="A0A9W8US23"/>
<dbReference type="PANTHER" id="PTHR36587:SF2">
    <property type="entry name" value="EXPRESSION SITE-ASSOCIATED GENE 3 (ESAG3)-LIKE PROTEIN"/>
    <property type="match status" value="1"/>
</dbReference>
<name>A0A9W8US23_9HYPO</name>
<organism evidence="1 2">
    <name type="scientific">Fusarium falciforme</name>
    <dbReference type="NCBI Taxonomy" id="195108"/>
    <lineage>
        <taxon>Eukaryota</taxon>
        <taxon>Fungi</taxon>
        <taxon>Dikarya</taxon>
        <taxon>Ascomycota</taxon>
        <taxon>Pezizomycotina</taxon>
        <taxon>Sordariomycetes</taxon>
        <taxon>Hypocreomycetidae</taxon>
        <taxon>Hypocreales</taxon>
        <taxon>Nectriaceae</taxon>
        <taxon>Fusarium</taxon>
        <taxon>Fusarium solani species complex</taxon>
    </lineage>
</organism>
<proteinExistence type="predicted"/>
<evidence type="ECO:0000313" key="2">
    <source>
        <dbReference type="Proteomes" id="UP001152087"/>
    </source>
</evidence>
<gene>
    <name evidence="1" type="ORF">NW755_014304</name>
</gene>
<protein>
    <submittedName>
        <fullName evidence="1">Uncharacterized protein</fullName>
    </submittedName>
</protein>
<evidence type="ECO:0000313" key="1">
    <source>
        <dbReference type="EMBL" id="KAJ4176631.1"/>
    </source>
</evidence>
<dbReference type="PANTHER" id="PTHR36587">
    <property type="entry name" value="EXPRESSION SITE-ASSOCIATED GENE 3 (ESAG3)-LIKE PROTEIN"/>
    <property type="match status" value="1"/>
</dbReference>
<sequence>MTTLRSVIRRNAIRIVVILTVLLLVAFKVQKVDISYTSHPTKVYSDSNITSRLHYLVPATLAKPPVCAVVASALVNRYPIPTILGYKGEGEYDAKKAHIAKLRAIKRYLYSPAGAEEDDLVIIVDGFDVLAQIPAETVIERYFDLIAEADQKLADQHGITVEEAHSRGLRQTLLWGTDKGCFPTGGKDPRCWLVPFSNLPRYKWGPKTDNGELVFSDSRFLNSGTVIGPLGDLRRFIDAALQLIKDTWDPDFKFHNSDQYYISTLYARQEYQRTLDLNNGQFPGDIGGRNLPRKKEDENDVTEYHVLVDFGYSITQTQCHNDRFMRKLQYKNHDLTATVAEDAFEEGESFRPYNIQMPSSLYQALSRFYDSLLGDERPSMSVKEW</sequence>
<dbReference type="Proteomes" id="UP001152087">
    <property type="component" value="Unassembled WGS sequence"/>
</dbReference>
<dbReference type="CDD" id="cd22997">
    <property type="entry name" value="GT_LH"/>
    <property type="match status" value="1"/>
</dbReference>
<keyword evidence="2" id="KW-1185">Reference proteome</keyword>
<dbReference type="EMBL" id="JAOQAV010000168">
    <property type="protein sequence ID" value="KAJ4176631.1"/>
    <property type="molecule type" value="Genomic_DNA"/>
</dbReference>
<comment type="caution">
    <text evidence="1">The sequence shown here is derived from an EMBL/GenBank/DDBJ whole genome shotgun (WGS) entry which is preliminary data.</text>
</comment>